<evidence type="ECO:0000256" key="2">
    <source>
        <dbReference type="ARBA" id="ARBA00022908"/>
    </source>
</evidence>
<dbReference type="InterPro" id="IPR002104">
    <property type="entry name" value="Integrase_catalytic"/>
</dbReference>
<feature type="domain" description="Tyr recombinase" evidence="5">
    <location>
        <begin position="237"/>
        <end position="407"/>
    </location>
</feature>
<dbReference type="InterPro" id="IPR011010">
    <property type="entry name" value="DNA_brk_join_enz"/>
</dbReference>
<dbReference type="InterPro" id="IPR013762">
    <property type="entry name" value="Integrase-like_cat_sf"/>
</dbReference>
<comment type="similarity">
    <text evidence="1">Belongs to the 'phage' integrase family.</text>
</comment>
<comment type="caution">
    <text evidence="6">The sequence shown here is derived from an EMBL/GenBank/DDBJ whole genome shotgun (WGS) entry which is preliminary data.</text>
</comment>
<name>A0ABT8DR16_9BURK</name>
<dbReference type="Proteomes" id="UP001228044">
    <property type="component" value="Unassembled WGS sequence"/>
</dbReference>
<evidence type="ECO:0000313" key="6">
    <source>
        <dbReference type="EMBL" id="MDN3918737.1"/>
    </source>
</evidence>
<evidence type="ECO:0000259" key="5">
    <source>
        <dbReference type="PROSITE" id="PS51898"/>
    </source>
</evidence>
<dbReference type="RefSeq" id="WP_290357068.1">
    <property type="nucleotide sequence ID" value="NZ_JAUHHC010000001.1"/>
</dbReference>
<protein>
    <submittedName>
        <fullName evidence="6">Site-specific integrase</fullName>
    </submittedName>
</protein>
<evidence type="ECO:0000256" key="4">
    <source>
        <dbReference type="ARBA" id="ARBA00023172"/>
    </source>
</evidence>
<organism evidence="6 7">
    <name type="scientific">Roseateles violae</name>
    <dbReference type="NCBI Taxonomy" id="3058042"/>
    <lineage>
        <taxon>Bacteria</taxon>
        <taxon>Pseudomonadati</taxon>
        <taxon>Pseudomonadota</taxon>
        <taxon>Betaproteobacteria</taxon>
        <taxon>Burkholderiales</taxon>
        <taxon>Sphaerotilaceae</taxon>
        <taxon>Roseateles</taxon>
    </lineage>
</organism>
<dbReference type="SUPFAM" id="SSF56349">
    <property type="entry name" value="DNA breaking-rejoining enzymes"/>
    <property type="match status" value="1"/>
</dbReference>
<proteinExistence type="inferred from homology"/>
<reference evidence="6 7" key="1">
    <citation type="submission" date="2023-06" db="EMBL/GenBank/DDBJ databases">
        <title>Pelomonas sp. PFR6 16S ribosomal RNA gene Genome sequencing and assembly.</title>
        <authorList>
            <person name="Woo H."/>
        </authorList>
    </citation>
    <scope>NUCLEOTIDE SEQUENCE [LARGE SCALE GENOMIC DNA]</scope>
    <source>
        <strain evidence="6 7">PFR6</strain>
    </source>
</reference>
<dbReference type="Gene3D" id="1.10.150.130">
    <property type="match status" value="1"/>
</dbReference>
<keyword evidence="4" id="KW-0233">DNA recombination</keyword>
<dbReference type="Pfam" id="PF00589">
    <property type="entry name" value="Phage_integrase"/>
    <property type="match status" value="1"/>
</dbReference>
<keyword evidence="2" id="KW-0229">DNA integration</keyword>
<keyword evidence="3" id="KW-0238">DNA-binding</keyword>
<evidence type="ECO:0000256" key="1">
    <source>
        <dbReference type="ARBA" id="ARBA00008857"/>
    </source>
</evidence>
<dbReference type="InterPro" id="IPR010998">
    <property type="entry name" value="Integrase_recombinase_N"/>
</dbReference>
<sequence>MAAEAKPYKEGKTWSMRRRILGQELFVSGEKTSAAAKKEMDKLVHPLKTRGAPKGLGPQRTTVAQAAQDYGMARLRFMKGAVQEANRINKYLRALGLDTLKVTKWADAVAAGKVQDVVPATDGEGKGPLFLVELEPALPQRDIPKGLGKHRGKLACATAKSDTQRALIARMPMADVRRHHMQDLVDALRADARSASTTHLERAFVRTLFYYANEVWNWNEPSENPATGLRMPELRNERDRVMSMEEQQRLDEAIQDCRNKLVGPTLALLRATAMRASEPLEHARWRDVDWQRKVLTLTDGKTGKRDVPLLPEALEALKELQALGPCEPDDKLVCVSYEALKAAWQRACTRAGIDDLRVHDLRHTAATRLALESGNVFLVKALTGHKDDKMVQRYVNVKADDVVKFGEAQAAKQKQAEQTSAAAAVDGPLPANVVQLDFGQRRKA</sequence>
<dbReference type="CDD" id="cd00796">
    <property type="entry name" value="INT_Rci_Hp1_C"/>
    <property type="match status" value="1"/>
</dbReference>
<dbReference type="InterPro" id="IPR050090">
    <property type="entry name" value="Tyrosine_recombinase_XerCD"/>
</dbReference>
<accession>A0ABT8DR16</accession>
<dbReference type="Gene3D" id="1.10.443.10">
    <property type="entry name" value="Intergrase catalytic core"/>
    <property type="match status" value="1"/>
</dbReference>
<gene>
    <name evidence="6" type="ORF">QWJ38_00465</name>
</gene>
<evidence type="ECO:0000256" key="3">
    <source>
        <dbReference type="ARBA" id="ARBA00023125"/>
    </source>
</evidence>
<keyword evidence="7" id="KW-1185">Reference proteome</keyword>
<dbReference type="PANTHER" id="PTHR30349">
    <property type="entry name" value="PHAGE INTEGRASE-RELATED"/>
    <property type="match status" value="1"/>
</dbReference>
<dbReference type="EMBL" id="JAUHHC010000001">
    <property type="protein sequence ID" value="MDN3918737.1"/>
    <property type="molecule type" value="Genomic_DNA"/>
</dbReference>
<evidence type="ECO:0000313" key="7">
    <source>
        <dbReference type="Proteomes" id="UP001228044"/>
    </source>
</evidence>
<dbReference type="PANTHER" id="PTHR30349:SF41">
    <property type="entry name" value="INTEGRASE_RECOMBINASE PROTEIN MJ0367-RELATED"/>
    <property type="match status" value="1"/>
</dbReference>
<dbReference type="PROSITE" id="PS51898">
    <property type="entry name" value="TYR_RECOMBINASE"/>
    <property type="match status" value="1"/>
</dbReference>